<keyword evidence="8 13" id="KW-0378">Hydrolase</keyword>
<evidence type="ECO:0000256" key="5">
    <source>
        <dbReference type="ARBA" id="ARBA00022741"/>
    </source>
</evidence>
<evidence type="ECO:0000256" key="2">
    <source>
        <dbReference type="ARBA" id="ARBA00008598"/>
    </source>
</evidence>
<dbReference type="EMBL" id="JACQPB010000025">
    <property type="protein sequence ID" value="MBI4210229.1"/>
    <property type="molecule type" value="Genomic_DNA"/>
</dbReference>
<dbReference type="CDD" id="cd22332">
    <property type="entry name" value="HsdR_N"/>
    <property type="match status" value="1"/>
</dbReference>
<keyword evidence="11" id="KW-0175">Coiled coil</keyword>
<keyword evidence="5" id="KW-0547">Nucleotide-binding</keyword>
<dbReference type="SUPFAM" id="SSF52540">
    <property type="entry name" value="P-loop containing nucleoside triphosphate hydrolases"/>
    <property type="match status" value="1"/>
</dbReference>
<keyword evidence="4" id="KW-0540">Nuclease</keyword>
<evidence type="ECO:0000256" key="3">
    <source>
        <dbReference type="ARBA" id="ARBA00012654"/>
    </source>
</evidence>
<dbReference type="EC" id="3.1.21.3" evidence="3"/>
<reference evidence="13" key="1">
    <citation type="submission" date="2020-07" db="EMBL/GenBank/DDBJ databases">
        <title>Huge and variable diversity of episymbiotic CPR bacteria and DPANN archaea in groundwater ecosystems.</title>
        <authorList>
            <person name="He C.Y."/>
            <person name="Keren R."/>
            <person name="Whittaker M."/>
            <person name="Farag I.F."/>
            <person name="Doudna J."/>
            <person name="Cate J.H.D."/>
            <person name="Banfield J.F."/>
        </authorList>
    </citation>
    <scope>NUCLEOTIDE SEQUENCE</scope>
    <source>
        <strain evidence="13">NC_groundwater_1296_Ag_S-0.2um_52_80</strain>
    </source>
</reference>
<keyword evidence="9" id="KW-0067">ATP-binding</keyword>
<feature type="non-terminal residue" evidence="13">
    <location>
        <position position="524"/>
    </location>
</feature>
<evidence type="ECO:0000256" key="1">
    <source>
        <dbReference type="ARBA" id="ARBA00000851"/>
    </source>
</evidence>
<evidence type="ECO:0000256" key="10">
    <source>
        <dbReference type="ARBA" id="ARBA00023125"/>
    </source>
</evidence>
<sequence length="524" mass="61365">MPHFSEKSVAEDYFIEKLKAKGWRFVPADELERESFEEPLLIPNLIRSLKKLNAKLDITDEEIKKVLNELKLKSSTVEGIKGVLNLFKQGVPIKFEKDRLVKYVKLFDYENPEQNDFIASRQVVYNSGRGEIRTDIMLYVNGIPLVDIECKNPASFSESWFDAYKQIKEYEQKIPELYKYVQIGVAAEQIVKYFAIVPWEEETRIYEWKEQEQNDPVDSTIEMLAPNRLLDILRNYLFFRIEFGSSTKVITRYMQYRASEKIVKRVLDNFNGTEDKNKGLIWHWQGSGKTLTMIFAVNKLYRNEILENPTIFFVVDRQDLQIQLEQEFNALDIPRVEVIDSIEALRKTLKHDEGKGKRGIMITLIHKFRAEELDALQKELEAASKTNSTILNRKNVLAFVDEGHRTQYGTMAAQMRNILRKAFFFAFTGTPIAKGGKDTYEAFSYPPQEKYFDKYFITDSIRDGFTVKIVYQPRLEELHLKKEQLEAFLEIQEEELPEEFKEKINESVKKKLTASKVILENPEN</sequence>
<evidence type="ECO:0000256" key="7">
    <source>
        <dbReference type="ARBA" id="ARBA00022759"/>
    </source>
</evidence>
<dbReference type="GO" id="GO:0120545">
    <property type="term" value="F:nucleic acid conformation isomerase activity"/>
    <property type="evidence" value="ECO:0007669"/>
    <property type="project" value="UniProtKB-ARBA"/>
</dbReference>
<dbReference type="NCBIfam" id="TIGR00348">
    <property type="entry name" value="hsdR"/>
    <property type="match status" value="1"/>
</dbReference>
<dbReference type="Pfam" id="PF18766">
    <property type="entry name" value="SWI2_SNF2"/>
    <property type="match status" value="1"/>
</dbReference>
<protein>
    <recommendedName>
        <fullName evidence="3">type I site-specific deoxyribonuclease</fullName>
        <ecNumber evidence="3">3.1.21.3</ecNumber>
    </recommendedName>
</protein>
<comment type="similarity">
    <text evidence="2">Belongs to the HsdR family.</text>
</comment>
<comment type="caution">
    <text evidence="13">The sequence shown here is derived from an EMBL/GenBank/DDBJ whole genome shotgun (WGS) entry which is preliminary data.</text>
</comment>
<dbReference type="Proteomes" id="UP000732298">
    <property type="component" value="Unassembled WGS sequence"/>
</dbReference>
<keyword evidence="6" id="KW-0680">Restriction system</keyword>
<dbReference type="GO" id="GO:0003677">
    <property type="term" value="F:DNA binding"/>
    <property type="evidence" value="ECO:0007669"/>
    <property type="project" value="UniProtKB-KW"/>
</dbReference>
<dbReference type="AlphaFoldDB" id="A0A8T3YPY6"/>
<dbReference type="Gene3D" id="3.90.1570.50">
    <property type="match status" value="1"/>
</dbReference>
<dbReference type="InterPro" id="IPR040980">
    <property type="entry name" value="SWI2_SNF2"/>
</dbReference>
<feature type="domain" description="Helicase ATP-binding" evidence="12">
    <location>
        <begin position="247"/>
        <end position="468"/>
    </location>
</feature>
<name>A0A8T3YPY6_9ARCH</name>
<evidence type="ECO:0000256" key="8">
    <source>
        <dbReference type="ARBA" id="ARBA00022801"/>
    </source>
</evidence>
<evidence type="ECO:0000256" key="9">
    <source>
        <dbReference type="ARBA" id="ARBA00022840"/>
    </source>
</evidence>
<evidence type="ECO:0000259" key="12">
    <source>
        <dbReference type="SMART" id="SM00487"/>
    </source>
</evidence>
<organism evidence="13 14">
    <name type="scientific">Candidatus Iainarchaeum sp</name>
    <dbReference type="NCBI Taxonomy" id="3101447"/>
    <lineage>
        <taxon>Archaea</taxon>
        <taxon>Candidatus Iainarchaeota</taxon>
        <taxon>Candidatus Iainarchaeia</taxon>
        <taxon>Candidatus Iainarchaeales</taxon>
        <taxon>Candidatus Iainarchaeaceae</taxon>
        <taxon>Candidatus Iainarchaeum</taxon>
    </lineage>
</organism>
<evidence type="ECO:0000313" key="13">
    <source>
        <dbReference type="EMBL" id="MBI4210229.1"/>
    </source>
</evidence>
<dbReference type="PANTHER" id="PTHR30195:SF15">
    <property type="entry name" value="TYPE I RESTRICTION ENZYME HINDI ENDONUCLEASE SUBUNIT"/>
    <property type="match status" value="1"/>
</dbReference>
<gene>
    <name evidence="13" type="ORF">HY544_01840</name>
</gene>
<comment type="catalytic activity">
    <reaction evidence="1">
        <text>Endonucleolytic cleavage of DNA to give random double-stranded fragments with terminal 5'-phosphates, ATP is simultaneously hydrolyzed.</text>
        <dbReference type="EC" id="3.1.21.3"/>
    </reaction>
</comment>
<dbReference type="GO" id="GO:0005524">
    <property type="term" value="F:ATP binding"/>
    <property type="evidence" value="ECO:0007669"/>
    <property type="project" value="UniProtKB-KW"/>
</dbReference>
<dbReference type="SMART" id="SM00487">
    <property type="entry name" value="DEXDc"/>
    <property type="match status" value="1"/>
</dbReference>
<dbReference type="Pfam" id="PF04313">
    <property type="entry name" value="HSDR_N"/>
    <property type="match status" value="1"/>
</dbReference>
<proteinExistence type="inferred from homology"/>
<evidence type="ECO:0000313" key="14">
    <source>
        <dbReference type="Proteomes" id="UP000732298"/>
    </source>
</evidence>
<evidence type="ECO:0000256" key="4">
    <source>
        <dbReference type="ARBA" id="ARBA00022722"/>
    </source>
</evidence>
<dbReference type="InterPro" id="IPR014001">
    <property type="entry name" value="Helicase_ATP-bd"/>
</dbReference>
<evidence type="ECO:0000256" key="11">
    <source>
        <dbReference type="SAM" id="Coils"/>
    </source>
</evidence>
<accession>A0A8T3YPY6</accession>
<dbReference type="Gene3D" id="3.40.50.300">
    <property type="entry name" value="P-loop containing nucleotide triphosphate hydrolases"/>
    <property type="match status" value="1"/>
</dbReference>
<feature type="coiled-coil region" evidence="11">
    <location>
        <begin position="366"/>
        <end position="393"/>
    </location>
</feature>
<dbReference type="InterPro" id="IPR007409">
    <property type="entry name" value="Restrct_endonuc_type1_HsdR_N"/>
</dbReference>
<dbReference type="GO" id="GO:0009307">
    <property type="term" value="P:DNA restriction-modification system"/>
    <property type="evidence" value="ECO:0007669"/>
    <property type="project" value="UniProtKB-KW"/>
</dbReference>
<dbReference type="InterPro" id="IPR027417">
    <property type="entry name" value="P-loop_NTPase"/>
</dbReference>
<keyword evidence="10" id="KW-0238">DNA-binding</keyword>
<dbReference type="PANTHER" id="PTHR30195">
    <property type="entry name" value="TYPE I SITE-SPECIFIC DEOXYRIBONUCLEASE PROTEIN SUBUNIT M AND R"/>
    <property type="match status" value="1"/>
</dbReference>
<keyword evidence="7" id="KW-0255">Endonuclease</keyword>
<dbReference type="InterPro" id="IPR051268">
    <property type="entry name" value="Type-I_R_enzyme_R_subunit"/>
</dbReference>
<dbReference type="GO" id="GO:0009035">
    <property type="term" value="F:type I site-specific deoxyribonuclease activity"/>
    <property type="evidence" value="ECO:0007669"/>
    <property type="project" value="UniProtKB-EC"/>
</dbReference>
<evidence type="ECO:0000256" key="6">
    <source>
        <dbReference type="ARBA" id="ARBA00022747"/>
    </source>
</evidence>
<dbReference type="InterPro" id="IPR004473">
    <property type="entry name" value="Restrct_endonuc_typeI_HsdR"/>
</dbReference>